<accession>A0ABQ2GDZ0</accession>
<reference evidence="7" key="1">
    <citation type="journal article" date="2019" name="Int. J. Syst. Evol. Microbiol.">
        <title>The Global Catalogue of Microorganisms (GCM) 10K type strain sequencing project: providing services to taxonomists for standard genome sequencing and annotation.</title>
        <authorList>
            <consortium name="The Broad Institute Genomics Platform"/>
            <consortium name="The Broad Institute Genome Sequencing Center for Infectious Disease"/>
            <person name="Wu L."/>
            <person name="Ma J."/>
        </authorList>
    </citation>
    <scope>NUCLEOTIDE SEQUENCE [LARGE SCALE GENOMIC DNA]</scope>
    <source>
        <strain evidence="7">JCM 15442</strain>
    </source>
</reference>
<dbReference type="InterPro" id="IPR005467">
    <property type="entry name" value="His_kinase_dom"/>
</dbReference>
<dbReference type="PANTHER" id="PTHR42878">
    <property type="entry name" value="TWO-COMPONENT HISTIDINE KINASE"/>
    <property type="match status" value="1"/>
</dbReference>
<keyword evidence="4" id="KW-0418">Kinase</keyword>
<dbReference type="RefSeq" id="WP_188973044.1">
    <property type="nucleotide sequence ID" value="NZ_BMOL01000014.1"/>
</dbReference>
<dbReference type="CDD" id="cd00075">
    <property type="entry name" value="HATPase"/>
    <property type="match status" value="1"/>
</dbReference>
<dbReference type="EC" id="2.7.13.3" evidence="2"/>
<evidence type="ECO:0000256" key="4">
    <source>
        <dbReference type="ARBA" id="ARBA00022777"/>
    </source>
</evidence>
<dbReference type="PANTHER" id="PTHR42878:SF15">
    <property type="entry name" value="BACTERIOPHYTOCHROME"/>
    <property type="match status" value="1"/>
</dbReference>
<feature type="domain" description="Histidine kinase" evidence="5">
    <location>
        <begin position="176"/>
        <end position="389"/>
    </location>
</feature>
<dbReference type="InterPro" id="IPR004358">
    <property type="entry name" value="Sig_transdc_His_kin-like_C"/>
</dbReference>
<dbReference type="InterPro" id="IPR036890">
    <property type="entry name" value="HATPase_C_sf"/>
</dbReference>
<comment type="catalytic activity">
    <reaction evidence="1">
        <text>ATP + protein L-histidine = ADP + protein N-phospho-L-histidine.</text>
        <dbReference type="EC" id="2.7.13.3"/>
    </reaction>
</comment>
<gene>
    <name evidence="6" type="ORF">GCM10010840_28160</name>
</gene>
<sequence length="397" mass="42961">MDPLNLARTRAHTLRQLALTLAPLHTVPPTVDALLQTLGTLDGQPHGVLVVFDGARRVVSALHPFGPAAGAPKAEPVPDLRPPSLVMGAALDTAALWAEVARSGQAVFGPPVTWLPLPGRQQAPGLVALDFGLKYPIDDDEQTFLLSVTGLGGQALEETNRQLEERSLELQGFTRALAQNLSEPLQRIHGFLKLAEAALGEDLPPRTRRLFSLAHLEAETLAERSDELRMLAQVDGQPLRLETVDLRRLLAQVQHDLVPLTQGRNVAWTIGALPAVRGDALLLYQAFMELLAFALENTWQHPEPRVSIRAEVPDGQVLVYIQDNGAGVTATAQDHLFEVLDRSVARRTAFGRLGLSNVRRVVNRHGGWIRASTPPEGGLAFVLSLPRPVTDAASAPS</sequence>
<dbReference type="EMBL" id="BMOL01000014">
    <property type="protein sequence ID" value="GGL88534.1"/>
    <property type="molecule type" value="Genomic_DNA"/>
</dbReference>
<evidence type="ECO:0000256" key="1">
    <source>
        <dbReference type="ARBA" id="ARBA00000085"/>
    </source>
</evidence>
<dbReference type="SMART" id="SM00387">
    <property type="entry name" value="HATPase_c"/>
    <property type="match status" value="1"/>
</dbReference>
<organism evidence="6 7">
    <name type="scientific">Deinococcus aerolatus</name>
    <dbReference type="NCBI Taxonomy" id="522487"/>
    <lineage>
        <taxon>Bacteria</taxon>
        <taxon>Thermotogati</taxon>
        <taxon>Deinococcota</taxon>
        <taxon>Deinococci</taxon>
        <taxon>Deinococcales</taxon>
        <taxon>Deinococcaceae</taxon>
        <taxon>Deinococcus</taxon>
    </lineage>
</organism>
<dbReference type="PRINTS" id="PR00344">
    <property type="entry name" value="BCTRLSENSOR"/>
</dbReference>
<evidence type="ECO:0000256" key="2">
    <source>
        <dbReference type="ARBA" id="ARBA00012438"/>
    </source>
</evidence>
<dbReference type="Pfam" id="PF02518">
    <property type="entry name" value="HATPase_c"/>
    <property type="match status" value="1"/>
</dbReference>
<dbReference type="SUPFAM" id="SSF55874">
    <property type="entry name" value="ATPase domain of HSP90 chaperone/DNA topoisomerase II/histidine kinase"/>
    <property type="match status" value="1"/>
</dbReference>
<comment type="caution">
    <text evidence="6">The sequence shown here is derived from an EMBL/GenBank/DDBJ whole genome shotgun (WGS) entry which is preliminary data.</text>
</comment>
<protein>
    <recommendedName>
        <fullName evidence="2">histidine kinase</fullName>
        <ecNumber evidence="2">2.7.13.3</ecNumber>
    </recommendedName>
</protein>
<evidence type="ECO:0000313" key="6">
    <source>
        <dbReference type="EMBL" id="GGL88534.1"/>
    </source>
</evidence>
<dbReference type="PROSITE" id="PS50109">
    <property type="entry name" value="HIS_KIN"/>
    <property type="match status" value="1"/>
</dbReference>
<dbReference type="InterPro" id="IPR050351">
    <property type="entry name" value="BphY/WalK/GraS-like"/>
</dbReference>
<evidence type="ECO:0000259" key="5">
    <source>
        <dbReference type="PROSITE" id="PS50109"/>
    </source>
</evidence>
<keyword evidence="3" id="KW-0808">Transferase</keyword>
<proteinExistence type="predicted"/>
<name>A0ABQ2GDZ0_9DEIO</name>
<dbReference type="SUPFAM" id="SSF47384">
    <property type="entry name" value="Homodimeric domain of signal transducing histidine kinase"/>
    <property type="match status" value="1"/>
</dbReference>
<dbReference type="InterPro" id="IPR003594">
    <property type="entry name" value="HATPase_dom"/>
</dbReference>
<dbReference type="Gene3D" id="3.30.565.10">
    <property type="entry name" value="Histidine kinase-like ATPase, C-terminal domain"/>
    <property type="match status" value="1"/>
</dbReference>
<evidence type="ECO:0000313" key="7">
    <source>
        <dbReference type="Proteomes" id="UP000639973"/>
    </source>
</evidence>
<dbReference type="Proteomes" id="UP000639973">
    <property type="component" value="Unassembled WGS sequence"/>
</dbReference>
<keyword evidence="7" id="KW-1185">Reference proteome</keyword>
<dbReference type="InterPro" id="IPR036097">
    <property type="entry name" value="HisK_dim/P_sf"/>
</dbReference>
<evidence type="ECO:0000256" key="3">
    <source>
        <dbReference type="ARBA" id="ARBA00022679"/>
    </source>
</evidence>